<evidence type="ECO:0000256" key="1">
    <source>
        <dbReference type="SAM" id="MobiDB-lite"/>
    </source>
</evidence>
<evidence type="ECO:0000256" key="2">
    <source>
        <dbReference type="SAM" id="Phobius"/>
    </source>
</evidence>
<accession>A0ABU3KC43</accession>
<dbReference type="InterPro" id="IPR024623">
    <property type="entry name" value="YtxH"/>
</dbReference>
<name>A0ABU3KC43_9BACT</name>
<protein>
    <submittedName>
        <fullName evidence="3">YtxH domain-containing protein</fullName>
    </submittedName>
</protein>
<keyword evidence="2" id="KW-1133">Transmembrane helix</keyword>
<sequence>MSGNNGASAGSVALAFLSGILLGAATAFLLAPQSGRESREGLLRAARRAGDDFKDFSEKATHTWEDVVEKSRDFMSEASSVVQDAVDAGKEAMRPLRNSSRDEPNTPL</sequence>
<feature type="region of interest" description="Disordered" evidence="1">
    <location>
        <begin position="88"/>
        <end position="108"/>
    </location>
</feature>
<comment type="caution">
    <text evidence="3">The sequence shown here is derived from an EMBL/GenBank/DDBJ whole genome shotgun (WGS) entry which is preliminary data.</text>
</comment>
<dbReference type="RefSeq" id="WP_313834587.1">
    <property type="nucleotide sequence ID" value="NZ_JAQOUE010000002.1"/>
</dbReference>
<keyword evidence="2" id="KW-0812">Transmembrane</keyword>
<dbReference type="Proteomes" id="UP001250932">
    <property type="component" value="Unassembled WGS sequence"/>
</dbReference>
<reference evidence="3 4" key="1">
    <citation type="journal article" date="2023" name="ISME J.">
        <title>Cultivation and genomic characterization of novel and ubiquitous marine nitrite-oxidizing bacteria from the Nitrospirales.</title>
        <authorList>
            <person name="Mueller A.J."/>
            <person name="Daebeler A."/>
            <person name="Herbold C.W."/>
            <person name="Kirkegaard R.H."/>
            <person name="Daims H."/>
        </authorList>
    </citation>
    <scope>NUCLEOTIDE SEQUENCE [LARGE SCALE GENOMIC DNA]</scope>
    <source>
        <strain evidence="3 4">EB</strain>
    </source>
</reference>
<dbReference type="Pfam" id="PF12732">
    <property type="entry name" value="YtxH"/>
    <property type="match status" value="1"/>
</dbReference>
<evidence type="ECO:0000313" key="4">
    <source>
        <dbReference type="Proteomes" id="UP001250932"/>
    </source>
</evidence>
<feature type="transmembrane region" description="Helical" evidence="2">
    <location>
        <begin position="12"/>
        <end position="31"/>
    </location>
</feature>
<evidence type="ECO:0000313" key="3">
    <source>
        <dbReference type="EMBL" id="MDT7044001.1"/>
    </source>
</evidence>
<dbReference type="EMBL" id="JAQOUE010000002">
    <property type="protein sequence ID" value="MDT7044001.1"/>
    <property type="molecule type" value="Genomic_DNA"/>
</dbReference>
<gene>
    <name evidence="3" type="ORF">PPG34_16740</name>
</gene>
<dbReference type="InterPro" id="IPR052928">
    <property type="entry name" value="Desiccation-related_membrane"/>
</dbReference>
<proteinExistence type="predicted"/>
<dbReference type="PANTHER" id="PTHR35792:SF2">
    <property type="entry name" value="GENERAL STRESS PROTEIN"/>
    <property type="match status" value="1"/>
</dbReference>
<organism evidence="3 4">
    <name type="scientific">Candidatus Nitronereus thalassa</name>
    <dbReference type="NCBI Taxonomy" id="3020898"/>
    <lineage>
        <taxon>Bacteria</taxon>
        <taxon>Pseudomonadati</taxon>
        <taxon>Nitrospirota</taxon>
        <taxon>Nitrospiria</taxon>
        <taxon>Nitrospirales</taxon>
        <taxon>Nitrospiraceae</taxon>
        <taxon>Candidatus Nitronereus</taxon>
    </lineage>
</organism>
<dbReference type="PANTHER" id="PTHR35792">
    <property type="entry name" value="GENERAL STRESS PROTEIN"/>
    <property type="match status" value="1"/>
</dbReference>
<keyword evidence="2" id="KW-0472">Membrane</keyword>
<keyword evidence="4" id="KW-1185">Reference proteome</keyword>